<protein>
    <submittedName>
        <fullName evidence="1">Uncharacterized protein</fullName>
    </submittedName>
</protein>
<reference evidence="1" key="2">
    <citation type="submission" date="2020-11" db="EMBL/GenBank/DDBJ databases">
        <authorList>
            <person name="McCartney M.A."/>
            <person name="Auch B."/>
            <person name="Kono T."/>
            <person name="Mallez S."/>
            <person name="Becker A."/>
            <person name="Gohl D.M."/>
            <person name="Silverstein K.A.T."/>
            <person name="Koren S."/>
            <person name="Bechman K.B."/>
            <person name="Herman A."/>
            <person name="Abrahante J.E."/>
            <person name="Garbe J."/>
        </authorList>
    </citation>
    <scope>NUCLEOTIDE SEQUENCE</scope>
    <source>
        <strain evidence="1">Duluth1</strain>
        <tissue evidence="1">Whole animal</tissue>
    </source>
</reference>
<dbReference type="Proteomes" id="UP000828390">
    <property type="component" value="Unassembled WGS sequence"/>
</dbReference>
<reference evidence="1" key="1">
    <citation type="journal article" date="2019" name="bioRxiv">
        <title>The Genome of the Zebra Mussel, Dreissena polymorpha: A Resource for Invasive Species Research.</title>
        <authorList>
            <person name="McCartney M.A."/>
            <person name="Auch B."/>
            <person name="Kono T."/>
            <person name="Mallez S."/>
            <person name="Zhang Y."/>
            <person name="Obille A."/>
            <person name="Becker A."/>
            <person name="Abrahante J.E."/>
            <person name="Garbe J."/>
            <person name="Badalamenti J.P."/>
            <person name="Herman A."/>
            <person name="Mangelson H."/>
            <person name="Liachko I."/>
            <person name="Sullivan S."/>
            <person name="Sone E.D."/>
            <person name="Koren S."/>
            <person name="Silverstein K.A.T."/>
            <person name="Beckman K.B."/>
            <person name="Gohl D.M."/>
        </authorList>
    </citation>
    <scope>NUCLEOTIDE SEQUENCE</scope>
    <source>
        <strain evidence="1">Duluth1</strain>
        <tissue evidence="1">Whole animal</tissue>
    </source>
</reference>
<gene>
    <name evidence="1" type="ORF">DPMN_080011</name>
</gene>
<proteinExistence type="predicted"/>
<name>A0A9D3YU79_DREPO</name>
<sequence length="104" mass="11693">MRRSFLGNLHGHIMIGPFTEYWSGTVTEHRVLINEQRVPVTKCSVPDISPVTECSVPITEYRPPSTKCALSGTGLVTKHRTGYQVLSAEHRVLGAEYREPFTEH</sequence>
<organism evidence="1 2">
    <name type="scientific">Dreissena polymorpha</name>
    <name type="common">Zebra mussel</name>
    <name type="synonym">Mytilus polymorpha</name>
    <dbReference type="NCBI Taxonomy" id="45954"/>
    <lineage>
        <taxon>Eukaryota</taxon>
        <taxon>Metazoa</taxon>
        <taxon>Spiralia</taxon>
        <taxon>Lophotrochozoa</taxon>
        <taxon>Mollusca</taxon>
        <taxon>Bivalvia</taxon>
        <taxon>Autobranchia</taxon>
        <taxon>Heteroconchia</taxon>
        <taxon>Euheterodonta</taxon>
        <taxon>Imparidentia</taxon>
        <taxon>Neoheterodontei</taxon>
        <taxon>Myida</taxon>
        <taxon>Dreissenoidea</taxon>
        <taxon>Dreissenidae</taxon>
        <taxon>Dreissena</taxon>
    </lineage>
</organism>
<dbReference type="EMBL" id="JAIWYP010000015">
    <property type="protein sequence ID" value="KAH3704949.1"/>
    <property type="molecule type" value="Genomic_DNA"/>
</dbReference>
<accession>A0A9D3YU79</accession>
<evidence type="ECO:0000313" key="1">
    <source>
        <dbReference type="EMBL" id="KAH3704949.1"/>
    </source>
</evidence>
<dbReference type="AlphaFoldDB" id="A0A9D3YU79"/>
<comment type="caution">
    <text evidence="1">The sequence shown here is derived from an EMBL/GenBank/DDBJ whole genome shotgun (WGS) entry which is preliminary data.</text>
</comment>
<evidence type="ECO:0000313" key="2">
    <source>
        <dbReference type="Proteomes" id="UP000828390"/>
    </source>
</evidence>
<keyword evidence="2" id="KW-1185">Reference proteome</keyword>